<dbReference type="EMBL" id="PGWX01000550">
    <property type="protein sequence ID" value="PPJ69425.1"/>
    <property type="molecule type" value="Genomic_DNA"/>
</dbReference>
<name>A0A7Z1MY24_STAHA</name>
<proteinExistence type="predicted"/>
<organism evidence="2 3">
    <name type="scientific">Staphylococcus haemolyticus</name>
    <dbReference type="NCBI Taxonomy" id="1283"/>
    <lineage>
        <taxon>Bacteria</taxon>
        <taxon>Bacillati</taxon>
        <taxon>Bacillota</taxon>
        <taxon>Bacilli</taxon>
        <taxon>Bacillales</taxon>
        <taxon>Staphylococcaceae</taxon>
        <taxon>Staphylococcus</taxon>
    </lineage>
</organism>
<dbReference type="Proteomes" id="UP000238153">
    <property type="component" value="Unassembled WGS sequence"/>
</dbReference>
<evidence type="ECO:0000313" key="2">
    <source>
        <dbReference type="EMBL" id="PPJ69425.1"/>
    </source>
</evidence>
<dbReference type="AlphaFoldDB" id="A0A7Z1MY24"/>
<accession>A0A7Z1MY24</accession>
<dbReference type="Pfam" id="PF10651">
    <property type="entry name" value="BppU_N"/>
    <property type="match status" value="1"/>
</dbReference>
<feature type="domain" description="BppU N-terminal" evidence="1">
    <location>
        <begin position="3"/>
        <end position="139"/>
    </location>
</feature>
<protein>
    <submittedName>
        <fullName evidence="2">DUF2479 domain-containing protein</fullName>
    </submittedName>
</protein>
<evidence type="ECO:0000259" key="1">
    <source>
        <dbReference type="Pfam" id="PF10651"/>
    </source>
</evidence>
<comment type="caution">
    <text evidence="2">The sequence shown here is derived from an EMBL/GenBank/DDBJ whole genome shotgun (WGS) entry which is preliminary data.</text>
</comment>
<dbReference type="RefSeq" id="WP_049426044.1">
    <property type="nucleotide sequence ID" value="NZ_CAWLDF010000018.1"/>
</dbReference>
<dbReference type="InterPro" id="IPR018913">
    <property type="entry name" value="BppU_N"/>
</dbReference>
<evidence type="ECO:0000313" key="3">
    <source>
        <dbReference type="Proteomes" id="UP000238153"/>
    </source>
</evidence>
<sequence>MANQDLFFDITKQGTEQEKQQYIISRVGDGGLKAITITVYSNGRPYNITDLTPVFEGVKPDGERIIDTTGGLVLDPRNGVFRYILPQQASTAEGDYQQAFFKLKRGEQTDSSLEVRIRVLKNKVEFGINSESYFTEYQKELERLRTTVNTGIEELKHTAEATEVKINSEVETAKALDTQLKALQSAINSNQLATREDLTSQIKPLSDQVVAFTNSLETTKDTVNANVQKLVDTKMDAGVAPGVLSNPANITKSGNYYYNSSTQGLPTLNGSNANGIIQAVMRDENNGMLSILGTGLTREKYKGKLYDRWKSSTPILLWSGRASSGDTVQLKDDVHNYGQLIINVTFTSNRHATHFVTVPNNGETLYLNNIGLRSSGNGYKNGYLDELSILFKDNNRIQVVKSLLATDGEQAINSDTAITAIYGIY</sequence>
<gene>
    <name evidence="2" type="ORF">CV019_14155</name>
</gene>
<reference evidence="2 3" key="1">
    <citation type="submission" date="2017-11" db="EMBL/GenBank/DDBJ databases">
        <authorList>
            <person name="Founou R.C."/>
            <person name="Founou L."/>
            <person name="Allam M."/>
            <person name="Ismail A."/>
            <person name="Essack S.Y."/>
        </authorList>
    </citation>
    <scope>NUCLEOTIDE SEQUENCE [LARGE SCALE GENOMIC DNA]</scope>
    <source>
        <strain evidence="2 3">G811N2B1</strain>
    </source>
</reference>
<dbReference type="Gene3D" id="2.60.40.3350">
    <property type="match status" value="1"/>
</dbReference>